<gene>
    <name evidence="6" type="ORF">NSK_005099</name>
</gene>
<keyword evidence="3 4" id="KW-0687">Ribonucleoprotein</keyword>
<accession>A0A4D9CZJ6</accession>
<evidence type="ECO:0000256" key="5">
    <source>
        <dbReference type="SAM" id="MobiDB-lite"/>
    </source>
</evidence>
<dbReference type="AlphaFoldDB" id="A0A4D9CZJ6"/>
<evidence type="ECO:0000256" key="3">
    <source>
        <dbReference type="ARBA" id="ARBA00023274"/>
    </source>
</evidence>
<evidence type="ECO:0000313" key="7">
    <source>
        <dbReference type="Proteomes" id="UP000355283"/>
    </source>
</evidence>
<name>A0A4D9CZJ6_9STRA</name>
<dbReference type="OrthoDB" id="25649at2759"/>
<protein>
    <recommendedName>
        <fullName evidence="4">60S ribosomal protein L36</fullName>
    </recommendedName>
</protein>
<keyword evidence="7" id="KW-1185">Reference proteome</keyword>
<evidence type="ECO:0000256" key="2">
    <source>
        <dbReference type="ARBA" id="ARBA00022980"/>
    </source>
</evidence>
<dbReference type="GO" id="GO:0006412">
    <property type="term" value="P:translation"/>
    <property type="evidence" value="ECO:0007669"/>
    <property type="project" value="InterPro"/>
</dbReference>
<dbReference type="PANTHER" id="PTHR10114">
    <property type="entry name" value="60S RIBOSOMAL PROTEIN L36"/>
    <property type="match status" value="1"/>
</dbReference>
<comment type="similarity">
    <text evidence="1 4">Belongs to the eukaryotic ribosomal protein eL36 family.</text>
</comment>
<reference evidence="6 7" key="1">
    <citation type="submission" date="2019-01" db="EMBL/GenBank/DDBJ databases">
        <title>Nuclear Genome Assembly of the Microalgal Biofuel strain Nannochloropsis salina CCMP1776.</title>
        <authorList>
            <person name="Hovde B."/>
        </authorList>
    </citation>
    <scope>NUCLEOTIDE SEQUENCE [LARGE SCALE GENOMIC DNA]</scope>
    <source>
        <strain evidence="6 7">CCMP1776</strain>
    </source>
</reference>
<dbReference type="InterPro" id="IPR038097">
    <property type="entry name" value="Ribosomal_eL36_sf"/>
</dbReference>
<organism evidence="6 7">
    <name type="scientific">Nannochloropsis salina CCMP1776</name>
    <dbReference type="NCBI Taxonomy" id="1027361"/>
    <lineage>
        <taxon>Eukaryota</taxon>
        <taxon>Sar</taxon>
        <taxon>Stramenopiles</taxon>
        <taxon>Ochrophyta</taxon>
        <taxon>Eustigmatophyceae</taxon>
        <taxon>Eustigmatales</taxon>
        <taxon>Monodopsidaceae</taxon>
        <taxon>Microchloropsis</taxon>
        <taxon>Microchloropsis salina</taxon>
    </lineage>
</organism>
<comment type="caution">
    <text evidence="6">The sequence shown here is derived from an EMBL/GenBank/DDBJ whole genome shotgun (WGS) entry which is preliminary data.</text>
</comment>
<dbReference type="PROSITE" id="PS01190">
    <property type="entry name" value="RIBOSOMAL_L36E"/>
    <property type="match status" value="1"/>
</dbReference>
<evidence type="ECO:0000313" key="6">
    <source>
        <dbReference type="EMBL" id="TFJ84004.1"/>
    </source>
</evidence>
<keyword evidence="2 4" id="KW-0689">Ribosomal protein</keyword>
<dbReference type="GO" id="GO:0003735">
    <property type="term" value="F:structural constituent of ribosome"/>
    <property type="evidence" value="ECO:0007669"/>
    <property type="project" value="InterPro"/>
</dbReference>
<dbReference type="FunFam" id="1.10.10.1760:FF:000001">
    <property type="entry name" value="60S ribosomal protein L36"/>
    <property type="match status" value="1"/>
</dbReference>
<evidence type="ECO:0000256" key="4">
    <source>
        <dbReference type="RuleBase" id="RU000665"/>
    </source>
</evidence>
<sequence length="106" mass="12121">MSSTGTIRGMNKGYPVQKLEVPKRPAGRKGTLVKKVKLVREVVRDVVGLMPYEKRILDVIKTGGSGAEKKVYKFAKRRLGTHRRALKKREEIKEYYSKLRARQAAH</sequence>
<dbReference type="EMBL" id="SDOX01000021">
    <property type="protein sequence ID" value="TFJ84004.1"/>
    <property type="molecule type" value="Genomic_DNA"/>
</dbReference>
<dbReference type="Pfam" id="PF01158">
    <property type="entry name" value="Ribosomal_L36e"/>
    <property type="match status" value="1"/>
</dbReference>
<dbReference type="Gene3D" id="1.10.10.1760">
    <property type="entry name" value="60S ribosomal protein L36"/>
    <property type="match status" value="1"/>
</dbReference>
<dbReference type="GO" id="GO:1990904">
    <property type="term" value="C:ribonucleoprotein complex"/>
    <property type="evidence" value="ECO:0007669"/>
    <property type="project" value="UniProtKB-KW"/>
</dbReference>
<dbReference type="Proteomes" id="UP000355283">
    <property type="component" value="Unassembled WGS sequence"/>
</dbReference>
<feature type="region of interest" description="Disordered" evidence="5">
    <location>
        <begin position="1"/>
        <end position="22"/>
    </location>
</feature>
<proteinExistence type="inferred from homology"/>
<dbReference type="GO" id="GO:0005840">
    <property type="term" value="C:ribosome"/>
    <property type="evidence" value="ECO:0007669"/>
    <property type="project" value="UniProtKB-KW"/>
</dbReference>
<dbReference type="InterPro" id="IPR000509">
    <property type="entry name" value="Ribosomal_eL36"/>
</dbReference>
<evidence type="ECO:0000256" key="1">
    <source>
        <dbReference type="ARBA" id="ARBA00006509"/>
    </source>
</evidence>